<accession>X0SSU3</accession>
<organism evidence="2">
    <name type="scientific">marine sediment metagenome</name>
    <dbReference type="NCBI Taxonomy" id="412755"/>
    <lineage>
        <taxon>unclassified sequences</taxon>
        <taxon>metagenomes</taxon>
        <taxon>ecological metagenomes</taxon>
    </lineage>
</organism>
<protein>
    <recommendedName>
        <fullName evidence="3">50S ribosomal protein L44e</fullName>
    </recommendedName>
</protein>
<evidence type="ECO:0008006" key="3">
    <source>
        <dbReference type="Google" id="ProtNLM"/>
    </source>
</evidence>
<dbReference type="AlphaFoldDB" id="X0SSU3"/>
<feature type="region of interest" description="Disordered" evidence="1">
    <location>
        <begin position="42"/>
        <end position="66"/>
    </location>
</feature>
<dbReference type="GO" id="GO:0006412">
    <property type="term" value="P:translation"/>
    <property type="evidence" value="ECO:0007669"/>
    <property type="project" value="InterPro"/>
</dbReference>
<sequence>MKIPKKINRFCPFCKKKTEQKIDLVSTGTKRGTLKWGSLTRAKQRNAHPGKGNKGKYGKPAIKKWKRKTKATTRKVLIYKCQECKKSKHSNHSRRVSKIIIGEKTANQ</sequence>
<evidence type="ECO:0000256" key="1">
    <source>
        <dbReference type="SAM" id="MobiDB-lite"/>
    </source>
</evidence>
<feature type="region of interest" description="Disordered" evidence="1">
    <location>
        <begin position="89"/>
        <end position="108"/>
    </location>
</feature>
<dbReference type="InterPro" id="IPR011332">
    <property type="entry name" value="Ribosomal_zn-bd"/>
</dbReference>
<comment type="caution">
    <text evidence="2">The sequence shown here is derived from an EMBL/GenBank/DDBJ whole genome shotgun (WGS) entry which is preliminary data.</text>
</comment>
<evidence type="ECO:0000313" key="2">
    <source>
        <dbReference type="EMBL" id="GAF78226.1"/>
    </source>
</evidence>
<gene>
    <name evidence="2" type="ORF">S01H1_03527</name>
</gene>
<dbReference type="Gene3D" id="3.10.450.80">
    <property type="match status" value="1"/>
</dbReference>
<reference evidence="2" key="1">
    <citation type="journal article" date="2014" name="Front. Microbiol.">
        <title>High frequency of phylogenetically diverse reductive dehalogenase-homologous genes in deep subseafloor sedimentary metagenomes.</title>
        <authorList>
            <person name="Kawai M."/>
            <person name="Futagami T."/>
            <person name="Toyoda A."/>
            <person name="Takaki Y."/>
            <person name="Nishi S."/>
            <person name="Hori S."/>
            <person name="Arai W."/>
            <person name="Tsubouchi T."/>
            <person name="Morono Y."/>
            <person name="Uchiyama I."/>
            <person name="Ito T."/>
            <person name="Fujiyama A."/>
            <person name="Inagaki F."/>
            <person name="Takami H."/>
        </authorList>
    </citation>
    <scope>NUCLEOTIDE SEQUENCE</scope>
    <source>
        <strain evidence="2">Expedition CK06-06</strain>
    </source>
</reference>
<name>X0SSU3_9ZZZZ</name>
<dbReference type="EMBL" id="BARS01001916">
    <property type="protein sequence ID" value="GAF78226.1"/>
    <property type="molecule type" value="Genomic_DNA"/>
</dbReference>
<dbReference type="SUPFAM" id="SSF57829">
    <property type="entry name" value="Zn-binding ribosomal proteins"/>
    <property type="match status" value="1"/>
</dbReference>
<proteinExistence type="predicted"/>
<dbReference type="InterPro" id="IPR053708">
    <property type="entry name" value="Ribosomal_LSU_eL42"/>
</dbReference>